<dbReference type="InterPro" id="IPR007274">
    <property type="entry name" value="Cop_transporter"/>
</dbReference>
<gene>
    <name evidence="7" type="ORF">SLEP1_g15965</name>
</gene>
<dbReference type="GO" id="GO:0005375">
    <property type="term" value="F:copper ion transmembrane transporter activity"/>
    <property type="evidence" value="ECO:0007669"/>
    <property type="project" value="UniProtKB-UniRule"/>
</dbReference>
<dbReference type="Proteomes" id="UP001054252">
    <property type="component" value="Unassembled WGS sequence"/>
</dbReference>
<proteinExistence type="inferred from homology"/>
<dbReference type="Pfam" id="PF04145">
    <property type="entry name" value="Ctr"/>
    <property type="match status" value="1"/>
</dbReference>
<name>A0AAV5IY37_9ROSI</name>
<keyword evidence="2 6" id="KW-0812">Transmembrane</keyword>
<sequence length="143" mass="15672">MMHMTFYWSREVTLLFSSWKTDSWLGYALTLIACIAAPVFYQFVEHIRYRLRQVGKPTQLDVPLLQDQKEASAGNRWSVAKIAGGVAFGLSSGLGYLLMLAVMSFNGGVFLAIILGLTIGYLAFRTEDDEETTGGVGSTCACA</sequence>
<evidence type="ECO:0000313" key="7">
    <source>
        <dbReference type="EMBL" id="GKV03705.1"/>
    </source>
</evidence>
<accession>A0AAV5IY37</accession>
<keyword evidence="6" id="KW-0813">Transport</keyword>
<dbReference type="PANTHER" id="PTHR12483:SF92">
    <property type="entry name" value="COPPER TRANSPORT PROTEIN"/>
    <property type="match status" value="1"/>
</dbReference>
<feature type="transmembrane region" description="Helical" evidence="6">
    <location>
        <begin position="105"/>
        <end position="124"/>
    </location>
</feature>
<evidence type="ECO:0000256" key="2">
    <source>
        <dbReference type="ARBA" id="ARBA00022692"/>
    </source>
</evidence>
<comment type="caution">
    <text evidence="7">The sequence shown here is derived from an EMBL/GenBank/DDBJ whole genome shotgun (WGS) entry which is preliminary data.</text>
</comment>
<evidence type="ECO:0000256" key="5">
    <source>
        <dbReference type="ARBA" id="ARBA00023136"/>
    </source>
</evidence>
<comment type="similarity">
    <text evidence="1 6">Belongs to the copper transporter (Ctr) (TC 1.A.56) family. SLC31A subfamily.</text>
</comment>
<reference evidence="7 8" key="1">
    <citation type="journal article" date="2021" name="Commun. Biol.">
        <title>The genome of Shorea leprosula (Dipterocarpaceae) highlights the ecological relevance of drought in aseasonal tropical rainforests.</title>
        <authorList>
            <person name="Ng K.K.S."/>
            <person name="Kobayashi M.J."/>
            <person name="Fawcett J.A."/>
            <person name="Hatakeyama M."/>
            <person name="Paape T."/>
            <person name="Ng C.H."/>
            <person name="Ang C.C."/>
            <person name="Tnah L.H."/>
            <person name="Lee C.T."/>
            <person name="Nishiyama T."/>
            <person name="Sese J."/>
            <person name="O'Brien M.J."/>
            <person name="Copetti D."/>
            <person name="Mohd Noor M.I."/>
            <person name="Ong R.C."/>
            <person name="Putra M."/>
            <person name="Sireger I.Z."/>
            <person name="Indrioko S."/>
            <person name="Kosugi Y."/>
            <person name="Izuno A."/>
            <person name="Isagi Y."/>
            <person name="Lee S.L."/>
            <person name="Shimizu K.K."/>
        </authorList>
    </citation>
    <scope>NUCLEOTIDE SEQUENCE [LARGE SCALE GENOMIC DNA]</scope>
    <source>
        <strain evidence="7">214</strain>
    </source>
</reference>
<keyword evidence="4 6" id="KW-1133">Transmembrane helix</keyword>
<dbReference type="PANTHER" id="PTHR12483">
    <property type="entry name" value="SOLUTE CARRIER FAMILY 31 COPPER TRANSPORTERS"/>
    <property type="match status" value="1"/>
</dbReference>
<keyword evidence="5 6" id="KW-0472">Membrane</keyword>
<evidence type="ECO:0000256" key="1">
    <source>
        <dbReference type="ARBA" id="ARBA00006921"/>
    </source>
</evidence>
<feature type="transmembrane region" description="Helical" evidence="6">
    <location>
        <begin position="24"/>
        <end position="44"/>
    </location>
</feature>
<feature type="transmembrane region" description="Helical" evidence="6">
    <location>
        <begin position="79"/>
        <end position="99"/>
    </location>
</feature>
<keyword evidence="6" id="KW-0406">Ion transport</keyword>
<keyword evidence="8" id="KW-1185">Reference proteome</keyword>
<dbReference type="AlphaFoldDB" id="A0AAV5IY37"/>
<dbReference type="EMBL" id="BPVZ01000020">
    <property type="protein sequence ID" value="GKV03705.1"/>
    <property type="molecule type" value="Genomic_DNA"/>
</dbReference>
<evidence type="ECO:0000256" key="6">
    <source>
        <dbReference type="RuleBase" id="RU367022"/>
    </source>
</evidence>
<organism evidence="7 8">
    <name type="scientific">Rubroshorea leprosula</name>
    <dbReference type="NCBI Taxonomy" id="152421"/>
    <lineage>
        <taxon>Eukaryota</taxon>
        <taxon>Viridiplantae</taxon>
        <taxon>Streptophyta</taxon>
        <taxon>Embryophyta</taxon>
        <taxon>Tracheophyta</taxon>
        <taxon>Spermatophyta</taxon>
        <taxon>Magnoliopsida</taxon>
        <taxon>eudicotyledons</taxon>
        <taxon>Gunneridae</taxon>
        <taxon>Pentapetalae</taxon>
        <taxon>rosids</taxon>
        <taxon>malvids</taxon>
        <taxon>Malvales</taxon>
        <taxon>Dipterocarpaceae</taxon>
        <taxon>Rubroshorea</taxon>
    </lineage>
</organism>
<evidence type="ECO:0000313" key="8">
    <source>
        <dbReference type="Proteomes" id="UP001054252"/>
    </source>
</evidence>
<evidence type="ECO:0000256" key="3">
    <source>
        <dbReference type="ARBA" id="ARBA00022796"/>
    </source>
</evidence>
<protein>
    <recommendedName>
        <fullName evidence="6">Copper transport protein</fullName>
    </recommendedName>
</protein>
<keyword evidence="3 6" id="KW-0187">Copper transport</keyword>
<evidence type="ECO:0000256" key="4">
    <source>
        <dbReference type="ARBA" id="ARBA00022989"/>
    </source>
</evidence>
<comment type="subcellular location">
    <subcellularLocation>
        <location evidence="6">Membrane</location>
        <topology evidence="6">Multi-pass membrane protein</topology>
    </subcellularLocation>
</comment>
<keyword evidence="6" id="KW-0186">Copper</keyword>
<dbReference type="GO" id="GO:0005886">
    <property type="term" value="C:plasma membrane"/>
    <property type="evidence" value="ECO:0007669"/>
    <property type="project" value="TreeGrafter"/>
</dbReference>